<gene>
    <name evidence="1" type="ORF">BDN72DRAFT_839963</name>
</gene>
<protein>
    <submittedName>
        <fullName evidence="1">Uncharacterized protein</fullName>
    </submittedName>
</protein>
<dbReference type="EMBL" id="ML208324">
    <property type="protein sequence ID" value="TFK69804.1"/>
    <property type="molecule type" value="Genomic_DNA"/>
</dbReference>
<organism evidence="1 2">
    <name type="scientific">Pluteus cervinus</name>
    <dbReference type="NCBI Taxonomy" id="181527"/>
    <lineage>
        <taxon>Eukaryota</taxon>
        <taxon>Fungi</taxon>
        <taxon>Dikarya</taxon>
        <taxon>Basidiomycota</taxon>
        <taxon>Agaricomycotina</taxon>
        <taxon>Agaricomycetes</taxon>
        <taxon>Agaricomycetidae</taxon>
        <taxon>Agaricales</taxon>
        <taxon>Pluteineae</taxon>
        <taxon>Pluteaceae</taxon>
        <taxon>Pluteus</taxon>
    </lineage>
</organism>
<reference evidence="1 2" key="1">
    <citation type="journal article" date="2019" name="Nat. Ecol. Evol.">
        <title>Megaphylogeny resolves global patterns of mushroom evolution.</title>
        <authorList>
            <person name="Varga T."/>
            <person name="Krizsan K."/>
            <person name="Foldi C."/>
            <person name="Dima B."/>
            <person name="Sanchez-Garcia M."/>
            <person name="Sanchez-Ramirez S."/>
            <person name="Szollosi G.J."/>
            <person name="Szarkandi J.G."/>
            <person name="Papp V."/>
            <person name="Albert L."/>
            <person name="Andreopoulos W."/>
            <person name="Angelini C."/>
            <person name="Antonin V."/>
            <person name="Barry K.W."/>
            <person name="Bougher N.L."/>
            <person name="Buchanan P."/>
            <person name="Buyck B."/>
            <person name="Bense V."/>
            <person name="Catcheside P."/>
            <person name="Chovatia M."/>
            <person name="Cooper J."/>
            <person name="Damon W."/>
            <person name="Desjardin D."/>
            <person name="Finy P."/>
            <person name="Geml J."/>
            <person name="Haridas S."/>
            <person name="Hughes K."/>
            <person name="Justo A."/>
            <person name="Karasinski D."/>
            <person name="Kautmanova I."/>
            <person name="Kiss B."/>
            <person name="Kocsube S."/>
            <person name="Kotiranta H."/>
            <person name="LaButti K.M."/>
            <person name="Lechner B.E."/>
            <person name="Liimatainen K."/>
            <person name="Lipzen A."/>
            <person name="Lukacs Z."/>
            <person name="Mihaltcheva S."/>
            <person name="Morgado L.N."/>
            <person name="Niskanen T."/>
            <person name="Noordeloos M.E."/>
            <person name="Ohm R.A."/>
            <person name="Ortiz-Santana B."/>
            <person name="Ovrebo C."/>
            <person name="Racz N."/>
            <person name="Riley R."/>
            <person name="Savchenko A."/>
            <person name="Shiryaev A."/>
            <person name="Soop K."/>
            <person name="Spirin V."/>
            <person name="Szebenyi C."/>
            <person name="Tomsovsky M."/>
            <person name="Tulloss R.E."/>
            <person name="Uehling J."/>
            <person name="Grigoriev I.V."/>
            <person name="Vagvolgyi C."/>
            <person name="Papp T."/>
            <person name="Martin F.M."/>
            <person name="Miettinen O."/>
            <person name="Hibbett D.S."/>
            <person name="Nagy L.G."/>
        </authorList>
    </citation>
    <scope>NUCLEOTIDE SEQUENCE [LARGE SCALE GENOMIC DNA]</scope>
    <source>
        <strain evidence="1 2">NL-1719</strain>
    </source>
</reference>
<proteinExistence type="predicted"/>
<evidence type="ECO:0000313" key="1">
    <source>
        <dbReference type="EMBL" id="TFK69804.1"/>
    </source>
</evidence>
<evidence type="ECO:0000313" key="2">
    <source>
        <dbReference type="Proteomes" id="UP000308600"/>
    </source>
</evidence>
<keyword evidence="2" id="KW-1185">Reference proteome</keyword>
<dbReference type="Proteomes" id="UP000308600">
    <property type="component" value="Unassembled WGS sequence"/>
</dbReference>
<sequence length="408" mass="44818">MSTRAIDEHEKSRPTKKPRLAPPEGFLTPIKKVGVQPPRSAPPRFTSAFNGTALSGKPQFKREITPVPVARPREPPASPAGPSRLSSLTPLRVAPKVSSLNTVPSDLLPHIRAPAPKVAIRPPPIPQPPLIPSKPLKVLKPPSLPQRTPRRPTPKFRLPSPPPLPAPSTPTKSFRTISSTTFARATDLSSDGGAAEIASIFLRDQIPSLEFSTPTRRHKIRGLEMSPEKDKKAKSGKFIRGGLAARANDMLTRTRNSLNLWQTETEHLLAGSRRPPPDIRLRILRVIHVPTPLPNHVLQSSPSSNATSAGIALCKIISTHSLPGLRASRLEVHRTVFSFLASTTPNTLVRNPKDFLEGLEVHVWAPYHQIESPSQDTNEVEMEGDKVVSNFVMMCSRFYILREPPNNV</sequence>
<name>A0ACD3AVT3_9AGAR</name>
<accession>A0ACD3AVT3</accession>